<dbReference type="GO" id="GO:0008270">
    <property type="term" value="F:zinc ion binding"/>
    <property type="evidence" value="ECO:0007669"/>
    <property type="project" value="InterPro"/>
</dbReference>
<dbReference type="GO" id="GO:0003677">
    <property type="term" value="F:DNA binding"/>
    <property type="evidence" value="ECO:0007669"/>
    <property type="project" value="UniProtKB-KW"/>
</dbReference>
<dbReference type="CDD" id="cd12148">
    <property type="entry name" value="fungal_TF_MHR"/>
    <property type="match status" value="1"/>
</dbReference>
<dbReference type="EMBL" id="CR382124">
    <property type="protein sequence ID" value="CAH00838.1"/>
    <property type="molecule type" value="Genomic_DNA"/>
</dbReference>
<evidence type="ECO:0000256" key="2">
    <source>
        <dbReference type="ARBA" id="ARBA00022833"/>
    </source>
</evidence>
<dbReference type="InterPro" id="IPR050797">
    <property type="entry name" value="Carb_Metab_Trans_Reg"/>
</dbReference>
<dbReference type="GO" id="GO:0006351">
    <property type="term" value="P:DNA-templated transcription"/>
    <property type="evidence" value="ECO:0007669"/>
    <property type="project" value="InterPro"/>
</dbReference>
<evidence type="ECO:0000256" key="7">
    <source>
        <dbReference type="SAM" id="MobiDB-lite"/>
    </source>
</evidence>
<evidence type="ECO:0000259" key="8">
    <source>
        <dbReference type="PROSITE" id="PS50048"/>
    </source>
</evidence>
<evidence type="ECO:0000313" key="10">
    <source>
        <dbReference type="Proteomes" id="UP000000598"/>
    </source>
</evidence>
<dbReference type="InterPro" id="IPR001138">
    <property type="entry name" value="Zn2Cys6_DnaBD"/>
</dbReference>
<keyword evidence="10" id="KW-1185">Reference proteome</keyword>
<dbReference type="PaxDb" id="284590-Q6CQP7"/>
<keyword evidence="5" id="KW-0804">Transcription</keyword>
<dbReference type="Pfam" id="PF04082">
    <property type="entry name" value="Fungal_trans"/>
    <property type="match status" value="1"/>
</dbReference>
<dbReference type="InterPro" id="IPR007219">
    <property type="entry name" value="XnlR_reg_dom"/>
</dbReference>
<evidence type="ECO:0000256" key="1">
    <source>
        <dbReference type="ARBA" id="ARBA00022723"/>
    </source>
</evidence>
<evidence type="ECO:0000313" key="9">
    <source>
        <dbReference type="EMBL" id="CAH00838.1"/>
    </source>
</evidence>
<dbReference type="InterPro" id="IPR036864">
    <property type="entry name" value="Zn2-C6_fun-type_DNA-bd_sf"/>
</dbReference>
<dbReference type="CDD" id="cd00067">
    <property type="entry name" value="GAL4"/>
    <property type="match status" value="1"/>
</dbReference>
<keyword evidence="4" id="KW-0238">DNA-binding</keyword>
<dbReference type="Gene3D" id="4.10.240.10">
    <property type="entry name" value="Zn(2)-C6 fungal-type DNA-binding domain"/>
    <property type="match status" value="1"/>
</dbReference>
<dbReference type="PROSITE" id="PS50048">
    <property type="entry name" value="ZN2_CY6_FUNGAL_2"/>
    <property type="match status" value="1"/>
</dbReference>
<dbReference type="SMART" id="SM00066">
    <property type="entry name" value="GAL4"/>
    <property type="match status" value="1"/>
</dbReference>
<keyword evidence="2" id="KW-0862">Zinc</keyword>
<evidence type="ECO:0000256" key="3">
    <source>
        <dbReference type="ARBA" id="ARBA00023015"/>
    </source>
</evidence>
<dbReference type="OMA" id="FWYNFSR"/>
<name>Q6CQP7_KLULA</name>
<feature type="region of interest" description="Disordered" evidence="7">
    <location>
        <begin position="1"/>
        <end position="40"/>
    </location>
</feature>
<dbReference type="KEGG" id="kla:KLLA0_D15356g"/>
<dbReference type="SUPFAM" id="SSF57701">
    <property type="entry name" value="Zn2/Cys6 DNA-binding domain"/>
    <property type="match status" value="1"/>
</dbReference>
<feature type="domain" description="Zn(2)-C6 fungal-type" evidence="8">
    <location>
        <begin position="39"/>
        <end position="71"/>
    </location>
</feature>
<gene>
    <name evidence="9" type="ORF">KLLA0_D15356g</name>
</gene>
<organism evidence="9 10">
    <name type="scientific">Kluyveromyces lactis (strain ATCC 8585 / CBS 2359 / DSM 70799 / NBRC 1267 / NRRL Y-1140 / WM37)</name>
    <name type="common">Yeast</name>
    <name type="synonym">Candida sphaerica</name>
    <dbReference type="NCBI Taxonomy" id="284590"/>
    <lineage>
        <taxon>Eukaryota</taxon>
        <taxon>Fungi</taxon>
        <taxon>Dikarya</taxon>
        <taxon>Ascomycota</taxon>
        <taxon>Saccharomycotina</taxon>
        <taxon>Saccharomycetes</taxon>
        <taxon>Saccharomycetales</taxon>
        <taxon>Saccharomycetaceae</taxon>
        <taxon>Kluyveromyces</taxon>
    </lineage>
</organism>
<dbReference type="RefSeq" id="XP_453742.1">
    <property type="nucleotide sequence ID" value="XM_453742.1"/>
</dbReference>
<dbReference type="GO" id="GO:0000981">
    <property type="term" value="F:DNA-binding transcription factor activity, RNA polymerase II-specific"/>
    <property type="evidence" value="ECO:0007669"/>
    <property type="project" value="InterPro"/>
</dbReference>
<reference evidence="9 10" key="1">
    <citation type="journal article" date="2004" name="Nature">
        <title>Genome evolution in yeasts.</title>
        <authorList>
            <consortium name="Genolevures"/>
            <person name="Dujon B."/>
            <person name="Sherman D."/>
            <person name="Fischer G."/>
            <person name="Durrens P."/>
            <person name="Casaregola S."/>
            <person name="Lafontaine I."/>
            <person name="de Montigny J."/>
            <person name="Marck C."/>
            <person name="Neuveglise C."/>
            <person name="Talla E."/>
            <person name="Goffard N."/>
            <person name="Frangeul L."/>
            <person name="Aigle M."/>
            <person name="Anthouard V."/>
            <person name="Babour A."/>
            <person name="Barbe V."/>
            <person name="Barnay S."/>
            <person name="Blanchin S."/>
            <person name="Beckerich J.M."/>
            <person name="Beyne E."/>
            <person name="Bleykasten C."/>
            <person name="Boisrame A."/>
            <person name="Boyer J."/>
            <person name="Cattolico L."/>
            <person name="Confanioleri F."/>
            <person name="de Daruvar A."/>
            <person name="Despons L."/>
            <person name="Fabre E."/>
            <person name="Fairhead C."/>
            <person name="Ferry-Dumazet H."/>
            <person name="Groppi A."/>
            <person name="Hantraye F."/>
            <person name="Hennequin C."/>
            <person name="Jauniaux N."/>
            <person name="Joyet P."/>
            <person name="Kachouri R."/>
            <person name="Kerrest A."/>
            <person name="Koszul R."/>
            <person name="Lemaire M."/>
            <person name="Lesur I."/>
            <person name="Ma L."/>
            <person name="Muller H."/>
            <person name="Nicaud J.M."/>
            <person name="Nikolski M."/>
            <person name="Oztas S."/>
            <person name="Ozier-Kalogeropoulos O."/>
            <person name="Pellenz S."/>
            <person name="Potier S."/>
            <person name="Richard G.F."/>
            <person name="Straub M.L."/>
            <person name="Suleau A."/>
            <person name="Swennene D."/>
            <person name="Tekaia F."/>
            <person name="Wesolowski-Louvel M."/>
            <person name="Westhof E."/>
            <person name="Wirth B."/>
            <person name="Zeniou-Meyer M."/>
            <person name="Zivanovic I."/>
            <person name="Bolotin-Fukuhara M."/>
            <person name="Thierry A."/>
            <person name="Bouchier C."/>
            <person name="Caudron B."/>
            <person name="Scarpelli C."/>
            <person name="Gaillardin C."/>
            <person name="Weissenbach J."/>
            <person name="Wincker P."/>
            <person name="Souciet J.L."/>
        </authorList>
    </citation>
    <scope>NUCLEOTIDE SEQUENCE [LARGE SCALE GENOMIC DNA]</scope>
    <source>
        <strain evidence="10">ATCC 8585 / CBS 2359 / DSM 70799 / NBRC 1267 / NRRL Y-1140 / WM37</strain>
    </source>
</reference>
<evidence type="ECO:0000256" key="4">
    <source>
        <dbReference type="ARBA" id="ARBA00023125"/>
    </source>
</evidence>
<evidence type="ECO:0000256" key="6">
    <source>
        <dbReference type="ARBA" id="ARBA00023242"/>
    </source>
</evidence>
<dbReference type="GeneID" id="2892917"/>
<dbReference type="Proteomes" id="UP000000598">
    <property type="component" value="Chromosome D"/>
</dbReference>
<proteinExistence type="predicted"/>
<protein>
    <submittedName>
        <fullName evidence="9">KLLA0D15356p</fullName>
    </submittedName>
</protein>
<keyword evidence="3" id="KW-0805">Transcription regulation</keyword>
<dbReference type="PROSITE" id="PS00463">
    <property type="entry name" value="ZN2_CY6_FUNGAL_1"/>
    <property type="match status" value="1"/>
</dbReference>
<dbReference type="PANTHER" id="PTHR31668">
    <property type="entry name" value="GLUCOSE TRANSPORT TRANSCRIPTION REGULATOR RGT1-RELATED-RELATED"/>
    <property type="match status" value="1"/>
</dbReference>
<sequence length="624" mass="72200">MMSEDKRNGKRKTPGEMIIEFGDGRGKKRARASGRTPTSCRSCAKSKKKCTRESDRGPCQLCENRGIECSFMQGEPDSLPTMMEHEWLAVFLNEDAPFYNLNTLNRTPQSPQQRYVRRSLNYSGSGGVYYGILGEYDPLLRDKFFQYDDNNECLFHEKFFRRIEQHGFSSIFAYKKSDVAELENFNLINLTHDLDSYLQKVGKLQVYIPALLTLYVKFILPDLPIFDGQAINSVFASSDDIGSERDYGEFSDPLLLLLLYRLTYRWFYYDTSIPMKGLDIMKGNDLQFIFGEEFFTVVWNQINRELIAPTLTTLKCMIIFYHIISFKNTGYRTPFEANFLSSIINTAYIMGLHIDCADWNIPKDEKNLRKRLWWVILLLETWNKLAYSLPTLTLNNGTLGEDGLSSVDCFSMFDDIDDFFPTSTVYSFYLFVNLTCTTCNLVKTLFQGEISMNDPKISHYDDLLNGWFNEYSTLPLDANVSYSSITLCYVVSKILILRLKFKLIADDLQYNKLCFDDSILLFNQAMEILQGSSASGVSCFWYNFSRSQFFYLRDLLLILMMIANDKAQSLKVFRLVRSFREWLANNARTLKIVLPALIRINITIASLGNQVKRLRDEPASKLYN</sequence>
<evidence type="ECO:0000256" key="5">
    <source>
        <dbReference type="ARBA" id="ARBA00023163"/>
    </source>
</evidence>
<dbReference type="HOGENOM" id="CLU_438086_0_0_1"/>
<accession>Q6CQP7</accession>
<dbReference type="AlphaFoldDB" id="Q6CQP7"/>
<dbReference type="InParanoid" id="Q6CQP7"/>
<keyword evidence="6" id="KW-0539">Nucleus</keyword>
<keyword evidence="1" id="KW-0479">Metal-binding</keyword>